<dbReference type="AlphaFoldDB" id="A0A103DZL0"/>
<protein>
    <recommendedName>
        <fullName evidence="3">DUF4238 domain-containing protein</fullName>
    </recommendedName>
</protein>
<proteinExistence type="predicted"/>
<accession>A0A103DZL0</accession>
<evidence type="ECO:0000313" key="1">
    <source>
        <dbReference type="EMBL" id="KVE25618.1"/>
    </source>
</evidence>
<dbReference type="Proteomes" id="UP000062788">
    <property type="component" value="Unassembled WGS sequence"/>
</dbReference>
<dbReference type="OrthoDB" id="509512at2"/>
<evidence type="ECO:0000313" key="2">
    <source>
        <dbReference type="Proteomes" id="UP000062788"/>
    </source>
</evidence>
<keyword evidence="2" id="KW-1185">Reference proteome</keyword>
<reference evidence="1 2" key="1">
    <citation type="submission" date="2015-11" db="EMBL/GenBank/DDBJ databases">
        <title>Expanding the genomic diversity of Burkholderia species for the development of highly accurate diagnostics.</title>
        <authorList>
            <person name="Sahl J."/>
            <person name="Keim P."/>
            <person name="Wagner D."/>
        </authorList>
    </citation>
    <scope>NUCLEOTIDE SEQUENCE [LARGE SCALE GENOMIC DNA]</scope>
    <source>
        <strain evidence="1 2">TSV85</strain>
    </source>
</reference>
<evidence type="ECO:0008006" key="3">
    <source>
        <dbReference type="Google" id="ProtNLM"/>
    </source>
</evidence>
<dbReference type="EMBL" id="LOWA01000038">
    <property type="protein sequence ID" value="KVE25618.1"/>
    <property type="molecule type" value="Genomic_DNA"/>
</dbReference>
<name>A0A103DZL0_9BURK</name>
<gene>
    <name evidence="1" type="ORF">WS67_18180</name>
</gene>
<dbReference type="RefSeq" id="WP_059518961.1">
    <property type="nucleotide sequence ID" value="NZ_LOWA01000038.1"/>
</dbReference>
<comment type="caution">
    <text evidence="1">The sequence shown here is derived from an EMBL/GenBank/DDBJ whole genome shotgun (WGS) entry which is preliminary data.</text>
</comment>
<sequence length="692" mass="75641">MAGKRQHYVPRFLQRGFLNDPHDEAQRTWLHRRGAKERLVGIRDVGVGEYFYSKLSTDGTATLDDLITEVEGDLDRELSILKGAPLGERIDPCVAARLTTHLMMRTAHVRSVFKLGATLIINSAMSLYGDPSSARSHLGVDGVGTALEKEMESALEALPTAALPAPRPLVRRVISFLVRERFDALHEELGSTITHVLNEITRKLSSSIREAHNKALESARQSHWEEELAQLSWQTQAVAGAILPDCIALVRVRGQGFAPLLLREQDQVELVVLPIAHDRLLIGSSSIEAPIDVASLNAASAACSSSFFISATAADGIGLSDSIGQRSAQVIENSVRDVLSTLRQPVGKDMNRPRAEPTITELETLPSFSFSLTCSGFADNELVERLGKIVATIVREAGRDLPISILDGITFAADYPAALQGLDRGDPALGVAQAQPREYGRPVAQAVDVIREGKAKCHIVIDADIAIGLLSEDVDCRAQSTHMILSMLANLSHAMRYETRLKEHRPVTTDAINTMLHPCVSGAPRGYYCARESAFSDPSAGERYSDLVKDSLAGAQEAILKARLAYRTNNDLDTLLGIALPRISFVLRHVAEWLGHRDGLPPQDTFPGSKLPAELKAHGLDLWLELFGRDLRNLYDAEGQFAAGNIFALDRHVERLLWTVNICPWPMEDGRVYVSVPGNDEALLMANPSKNA</sequence>
<organism evidence="1 2">
    <name type="scientific">Burkholderia singularis</name>
    <dbReference type="NCBI Taxonomy" id="1503053"/>
    <lineage>
        <taxon>Bacteria</taxon>
        <taxon>Pseudomonadati</taxon>
        <taxon>Pseudomonadota</taxon>
        <taxon>Betaproteobacteria</taxon>
        <taxon>Burkholderiales</taxon>
        <taxon>Burkholderiaceae</taxon>
        <taxon>Burkholderia</taxon>
        <taxon>pseudomallei group</taxon>
    </lineage>
</organism>